<protein>
    <submittedName>
        <fullName evidence="6">DNA-binding transcriptional activator GcvA</fullName>
    </submittedName>
</protein>
<organism evidence="6 7">
    <name type="scientific">Actinobacillus delphinicola</name>
    <dbReference type="NCBI Taxonomy" id="51161"/>
    <lineage>
        <taxon>Bacteria</taxon>
        <taxon>Pseudomonadati</taxon>
        <taxon>Pseudomonadota</taxon>
        <taxon>Gammaproteobacteria</taxon>
        <taxon>Pasteurellales</taxon>
        <taxon>Pasteurellaceae</taxon>
        <taxon>Actinobacillus</taxon>
    </lineage>
</organism>
<gene>
    <name evidence="6" type="primary">gcvA</name>
    <name evidence="6" type="ORF">NCTC12871_00199</name>
</gene>
<dbReference type="Pfam" id="PF03466">
    <property type="entry name" value="LysR_substrate"/>
    <property type="match status" value="1"/>
</dbReference>
<dbReference type="GO" id="GO:0043565">
    <property type="term" value="F:sequence-specific DNA binding"/>
    <property type="evidence" value="ECO:0007669"/>
    <property type="project" value="TreeGrafter"/>
</dbReference>
<dbReference type="SUPFAM" id="SSF46785">
    <property type="entry name" value="Winged helix' DNA-binding domain"/>
    <property type="match status" value="1"/>
</dbReference>
<evidence type="ECO:0000256" key="1">
    <source>
        <dbReference type="ARBA" id="ARBA00009437"/>
    </source>
</evidence>
<keyword evidence="2" id="KW-0805">Transcription regulation</keyword>
<evidence type="ECO:0000313" key="6">
    <source>
        <dbReference type="EMBL" id="VEJ08784.1"/>
    </source>
</evidence>
<proteinExistence type="inferred from homology"/>
<comment type="similarity">
    <text evidence="1">Belongs to the LysR transcriptional regulatory family.</text>
</comment>
<feature type="domain" description="HTH lysR-type" evidence="5">
    <location>
        <begin position="6"/>
        <end position="63"/>
    </location>
</feature>
<dbReference type="InterPro" id="IPR000847">
    <property type="entry name" value="LysR_HTH_N"/>
</dbReference>
<dbReference type="RefSeq" id="WP_126598150.1">
    <property type="nucleotide sequence ID" value="NZ_LR134510.1"/>
</dbReference>
<dbReference type="InterPro" id="IPR058163">
    <property type="entry name" value="LysR-type_TF_proteobact-type"/>
</dbReference>
<dbReference type="EMBL" id="LR134510">
    <property type="protein sequence ID" value="VEJ08784.1"/>
    <property type="molecule type" value="Genomic_DNA"/>
</dbReference>
<dbReference type="NCBIfam" id="NF008352">
    <property type="entry name" value="PRK11139.1"/>
    <property type="match status" value="1"/>
</dbReference>
<dbReference type="PANTHER" id="PTHR30537">
    <property type="entry name" value="HTH-TYPE TRANSCRIPTIONAL REGULATOR"/>
    <property type="match status" value="1"/>
</dbReference>
<dbReference type="Gene3D" id="3.40.190.10">
    <property type="entry name" value="Periplasmic binding protein-like II"/>
    <property type="match status" value="2"/>
</dbReference>
<dbReference type="GO" id="GO:0003700">
    <property type="term" value="F:DNA-binding transcription factor activity"/>
    <property type="evidence" value="ECO:0007669"/>
    <property type="project" value="InterPro"/>
</dbReference>
<keyword evidence="3 6" id="KW-0238">DNA-binding</keyword>
<evidence type="ECO:0000256" key="3">
    <source>
        <dbReference type="ARBA" id="ARBA00023125"/>
    </source>
</evidence>
<dbReference type="Proteomes" id="UP000279799">
    <property type="component" value="Chromosome"/>
</dbReference>
<dbReference type="KEGG" id="adp:NCTC12871_00199"/>
<dbReference type="FunFam" id="1.10.10.10:FF:000038">
    <property type="entry name" value="Glycine cleavage system transcriptional activator"/>
    <property type="match status" value="1"/>
</dbReference>
<reference evidence="6 7" key="1">
    <citation type="submission" date="2018-12" db="EMBL/GenBank/DDBJ databases">
        <authorList>
            <consortium name="Pathogen Informatics"/>
        </authorList>
    </citation>
    <scope>NUCLEOTIDE SEQUENCE [LARGE SCALE GENOMIC DNA]</scope>
    <source>
        <strain evidence="6 7">NCTC12871</strain>
    </source>
</reference>
<dbReference type="InterPro" id="IPR036388">
    <property type="entry name" value="WH-like_DNA-bd_sf"/>
</dbReference>
<keyword evidence="7" id="KW-1185">Reference proteome</keyword>
<sequence>MYKRLPPLNSLKAFECSARHLSFTKAAEELCVTQAAISHQIKLLEDFLGMPLFYRKNRTLELTETGVYYFADISKIFNRLTEATKKILTQQNDRHLAIAVPQTFGMQWLVPHLTDFHNTHHNIDLRLNGVDQDEGFFKNNETDLAIYYGNGDWKHFQVEKLLDGELIILGAPKLLASKPINTVKDLLQHQFLHIHDYQNWQDMVSYLELDGLDHQHGALFSHTIMALQAAKHGQGLVLANRALAQKEVNDGNLVQVLPHKSLRDSKSFYIVNQLDKASNEQINAFKQWILNTIQKERNE</sequence>
<dbReference type="CDD" id="cd08432">
    <property type="entry name" value="PBP2_GcdR_TrpI_HvrB_AmpR_like"/>
    <property type="match status" value="1"/>
</dbReference>
<dbReference type="Gene3D" id="1.10.10.10">
    <property type="entry name" value="Winged helix-like DNA-binding domain superfamily/Winged helix DNA-binding domain"/>
    <property type="match status" value="1"/>
</dbReference>
<evidence type="ECO:0000259" key="5">
    <source>
        <dbReference type="PROSITE" id="PS50931"/>
    </source>
</evidence>
<dbReference type="OrthoDB" id="5526340at2"/>
<dbReference type="InterPro" id="IPR036390">
    <property type="entry name" value="WH_DNA-bd_sf"/>
</dbReference>
<dbReference type="AlphaFoldDB" id="A0A448TRX3"/>
<dbReference type="PROSITE" id="PS50931">
    <property type="entry name" value="HTH_LYSR"/>
    <property type="match status" value="1"/>
</dbReference>
<evidence type="ECO:0000256" key="4">
    <source>
        <dbReference type="ARBA" id="ARBA00023163"/>
    </source>
</evidence>
<dbReference type="InterPro" id="IPR005119">
    <property type="entry name" value="LysR_subst-bd"/>
</dbReference>
<dbReference type="Pfam" id="PF00126">
    <property type="entry name" value="HTH_1"/>
    <property type="match status" value="1"/>
</dbReference>
<dbReference type="SUPFAM" id="SSF53850">
    <property type="entry name" value="Periplasmic binding protein-like II"/>
    <property type="match status" value="1"/>
</dbReference>
<name>A0A448TRX3_9PAST</name>
<evidence type="ECO:0000313" key="7">
    <source>
        <dbReference type="Proteomes" id="UP000279799"/>
    </source>
</evidence>
<dbReference type="PANTHER" id="PTHR30537:SF26">
    <property type="entry name" value="GLYCINE CLEAVAGE SYSTEM TRANSCRIPTIONAL ACTIVATOR"/>
    <property type="match status" value="1"/>
</dbReference>
<dbReference type="GO" id="GO:0006351">
    <property type="term" value="P:DNA-templated transcription"/>
    <property type="evidence" value="ECO:0007669"/>
    <property type="project" value="TreeGrafter"/>
</dbReference>
<dbReference type="PRINTS" id="PR00039">
    <property type="entry name" value="HTHLYSR"/>
</dbReference>
<evidence type="ECO:0000256" key="2">
    <source>
        <dbReference type="ARBA" id="ARBA00023015"/>
    </source>
</evidence>
<accession>A0A448TRX3</accession>
<keyword evidence="4" id="KW-0804">Transcription</keyword>